<feature type="transmembrane region" description="Helical" evidence="5">
    <location>
        <begin position="65"/>
        <end position="91"/>
    </location>
</feature>
<evidence type="ECO:0000256" key="5">
    <source>
        <dbReference type="SAM" id="Phobius"/>
    </source>
</evidence>
<dbReference type="PANTHER" id="PTHR12479:SF10">
    <property type="entry name" value="LYSOSOMAL-ASSOCIATED TRANSMEMBRANE PROTEIN"/>
    <property type="match status" value="1"/>
</dbReference>
<dbReference type="InterPro" id="IPR054291">
    <property type="entry name" value="DUF7027"/>
</dbReference>
<reference evidence="8" key="1">
    <citation type="submission" date="2025-08" db="UniProtKB">
        <authorList>
            <consortium name="RefSeq"/>
        </authorList>
    </citation>
    <scope>IDENTIFICATION</scope>
    <source>
        <strain evidence="8">15112-1751.03</strain>
        <tissue evidence="8">Whole Adult</tissue>
    </source>
</reference>
<keyword evidence="4 5" id="KW-0472">Membrane</keyword>
<evidence type="ECO:0000256" key="3">
    <source>
        <dbReference type="ARBA" id="ARBA00022989"/>
    </source>
</evidence>
<gene>
    <name evidence="8" type="primary">LOC117570402</name>
</gene>
<dbReference type="RefSeq" id="XP_034107917.1">
    <property type="nucleotide sequence ID" value="XM_034252026.2"/>
</dbReference>
<name>A0A6P8YNI4_DROAB</name>
<dbReference type="Proteomes" id="UP000515160">
    <property type="component" value="Chromosome 3"/>
</dbReference>
<evidence type="ECO:0000313" key="7">
    <source>
        <dbReference type="Proteomes" id="UP000515160"/>
    </source>
</evidence>
<dbReference type="InterPro" id="IPR051115">
    <property type="entry name" value="LAPTM_transporter"/>
</dbReference>
<evidence type="ECO:0000313" key="8">
    <source>
        <dbReference type="RefSeq" id="XP_034107917.1"/>
    </source>
</evidence>
<sequence length="160" mass="17560">MVKPLEKAGFLELHTAGLIIGWLGVIGSVLIFIIAAFTLGEADKIADNLAPENGEESGLHNQAEAAVSFLGVFLMGVCIMSAVISGLLIYGINKNRHSMLLPWLVLGTFGVVFSYFNLLAALFAFVAGPHNFLDFLYQVFSTDTDFNIKEYIVVEYIYKF</sequence>
<comment type="subcellular location">
    <subcellularLocation>
        <location evidence="1">Endomembrane system</location>
        <topology evidence="1">Multi-pass membrane protein</topology>
    </subcellularLocation>
</comment>
<dbReference type="GO" id="GO:0005765">
    <property type="term" value="C:lysosomal membrane"/>
    <property type="evidence" value="ECO:0007669"/>
    <property type="project" value="TreeGrafter"/>
</dbReference>
<evidence type="ECO:0000256" key="2">
    <source>
        <dbReference type="ARBA" id="ARBA00022692"/>
    </source>
</evidence>
<feature type="transmembrane region" description="Helical" evidence="5">
    <location>
        <begin position="16"/>
        <end position="39"/>
    </location>
</feature>
<evidence type="ECO:0000256" key="4">
    <source>
        <dbReference type="ARBA" id="ARBA00023136"/>
    </source>
</evidence>
<dbReference type="Pfam" id="PF22954">
    <property type="entry name" value="DUF7027"/>
    <property type="match status" value="1"/>
</dbReference>
<evidence type="ECO:0000256" key="1">
    <source>
        <dbReference type="ARBA" id="ARBA00004127"/>
    </source>
</evidence>
<dbReference type="PANTHER" id="PTHR12479">
    <property type="entry name" value="LYSOSOMAL-ASSOCIATED TRANSMEMBRANE PROTEIN"/>
    <property type="match status" value="1"/>
</dbReference>
<dbReference type="OrthoDB" id="8118226at2759"/>
<keyword evidence="3 5" id="KW-1133">Transmembrane helix</keyword>
<dbReference type="GO" id="GO:0012505">
    <property type="term" value="C:endomembrane system"/>
    <property type="evidence" value="ECO:0007669"/>
    <property type="project" value="UniProtKB-SubCell"/>
</dbReference>
<dbReference type="GeneID" id="117570402"/>
<proteinExistence type="predicted"/>
<keyword evidence="2 5" id="KW-0812">Transmembrane</keyword>
<evidence type="ECO:0000259" key="6">
    <source>
        <dbReference type="Pfam" id="PF22954"/>
    </source>
</evidence>
<organism evidence="7 8">
    <name type="scientific">Drosophila albomicans</name>
    <name type="common">Fruit fly</name>
    <dbReference type="NCBI Taxonomy" id="7291"/>
    <lineage>
        <taxon>Eukaryota</taxon>
        <taxon>Metazoa</taxon>
        <taxon>Ecdysozoa</taxon>
        <taxon>Arthropoda</taxon>
        <taxon>Hexapoda</taxon>
        <taxon>Insecta</taxon>
        <taxon>Pterygota</taxon>
        <taxon>Neoptera</taxon>
        <taxon>Endopterygota</taxon>
        <taxon>Diptera</taxon>
        <taxon>Brachycera</taxon>
        <taxon>Muscomorpha</taxon>
        <taxon>Ephydroidea</taxon>
        <taxon>Drosophilidae</taxon>
        <taxon>Drosophila</taxon>
    </lineage>
</organism>
<feature type="domain" description="DUF7027" evidence="6">
    <location>
        <begin position="63"/>
        <end position="118"/>
    </location>
</feature>
<feature type="transmembrane region" description="Helical" evidence="5">
    <location>
        <begin position="103"/>
        <end position="127"/>
    </location>
</feature>
<protein>
    <submittedName>
        <fullName evidence="8">Uncharacterized protein LOC117570402 isoform X2</fullName>
    </submittedName>
</protein>
<keyword evidence="7" id="KW-1185">Reference proteome</keyword>
<accession>A0A6P8YNI4</accession>
<dbReference type="AlphaFoldDB" id="A0A6P8YNI4"/>